<keyword evidence="1" id="KW-1133">Transmembrane helix</keyword>
<evidence type="ECO:0000256" key="1">
    <source>
        <dbReference type="SAM" id="Phobius"/>
    </source>
</evidence>
<evidence type="ECO:0008006" key="4">
    <source>
        <dbReference type="Google" id="ProtNLM"/>
    </source>
</evidence>
<evidence type="ECO:0000313" key="3">
    <source>
        <dbReference type="Proteomes" id="UP001597034"/>
    </source>
</evidence>
<dbReference type="AlphaFoldDB" id="A0ABD6DLZ7"/>
<gene>
    <name evidence="2" type="ORF">ACFSBL_16180</name>
</gene>
<comment type="caution">
    <text evidence="2">The sequence shown here is derived from an EMBL/GenBank/DDBJ whole genome shotgun (WGS) entry which is preliminary data.</text>
</comment>
<keyword evidence="1" id="KW-0812">Transmembrane</keyword>
<reference evidence="2 3" key="1">
    <citation type="journal article" date="2019" name="Int. J. Syst. Evol. Microbiol.">
        <title>The Global Catalogue of Microorganisms (GCM) 10K type strain sequencing project: providing services to taxonomists for standard genome sequencing and annotation.</title>
        <authorList>
            <consortium name="The Broad Institute Genomics Platform"/>
            <consortium name="The Broad Institute Genome Sequencing Center for Infectious Disease"/>
            <person name="Wu L."/>
            <person name="Ma J."/>
        </authorList>
    </citation>
    <scope>NUCLEOTIDE SEQUENCE [LARGE SCALE GENOMIC DNA]</scope>
    <source>
        <strain evidence="2 3">CGMCC 1.10390</strain>
    </source>
</reference>
<dbReference type="Proteomes" id="UP001597034">
    <property type="component" value="Unassembled WGS sequence"/>
</dbReference>
<dbReference type="RefSeq" id="WP_256400714.1">
    <property type="nucleotide sequence ID" value="NZ_JANHJR010000003.1"/>
</dbReference>
<feature type="transmembrane region" description="Helical" evidence="1">
    <location>
        <begin position="39"/>
        <end position="62"/>
    </location>
</feature>
<proteinExistence type="predicted"/>
<feature type="transmembrane region" description="Helical" evidence="1">
    <location>
        <begin position="12"/>
        <end position="33"/>
    </location>
</feature>
<keyword evidence="1" id="KW-0472">Membrane</keyword>
<accession>A0ABD6DLZ7</accession>
<protein>
    <recommendedName>
        <fullName evidence="4">Major facilitator superfamily (MFS) profile domain-containing protein</fullName>
    </recommendedName>
</protein>
<name>A0ABD6DLZ7_9EURY</name>
<dbReference type="EMBL" id="JBHUDO010000003">
    <property type="protein sequence ID" value="MFD1647227.1"/>
    <property type="molecule type" value="Genomic_DNA"/>
</dbReference>
<keyword evidence="3" id="KW-1185">Reference proteome</keyword>
<organism evidence="2 3">
    <name type="scientific">Haloarchaeobius litoreus</name>
    <dbReference type="NCBI Taxonomy" id="755306"/>
    <lineage>
        <taxon>Archaea</taxon>
        <taxon>Methanobacteriati</taxon>
        <taxon>Methanobacteriota</taxon>
        <taxon>Stenosarchaea group</taxon>
        <taxon>Halobacteria</taxon>
        <taxon>Halobacteriales</taxon>
        <taxon>Halorubellaceae</taxon>
        <taxon>Haloarchaeobius</taxon>
    </lineage>
</organism>
<sequence length="65" mass="6723">MTKNRSVSWLDVVNGLGFALVGVLVAVTFAMYAPLLLGLGTLGLPLALLLGGATAVGLYMALDRF</sequence>
<evidence type="ECO:0000313" key="2">
    <source>
        <dbReference type="EMBL" id="MFD1647227.1"/>
    </source>
</evidence>